<evidence type="ECO:0000313" key="2">
    <source>
        <dbReference type="Proteomes" id="UP001212821"/>
    </source>
</evidence>
<proteinExistence type="predicted"/>
<sequence length="146" mass="15747">MTTMMALSVDTTQVSSGTIDDLYTRYSCRLLAAATERLAAISPSAVELDEDVTQDVWTHAVEYGLPDGMRGLDALLFLLDHMVARASRQRREHTAGIARPARRTADPIDLDALADTIRVAPAPARPLCPATASRAFDGLRDLPLAG</sequence>
<evidence type="ECO:0000313" key="1">
    <source>
        <dbReference type="EMBL" id="WBP91976.1"/>
    </source>
</evidence>
<geneLocation type="plasmid" evidence="1 2">
    <name>punmamed2</name>
</geneLocation>
<keyword evidence="1" id="KW-0614">Plasmid</keyword>
<organism evidence="1 2">
    <name type="scientific">Kitasatospora cathayae</name>
    <dbReference type="NCBI Taxonomy" id="3004092"/>
    <lineage>
        <taxon>Bacteria</taxon>
        <taxon>Bacillati</taxon>
        <taxon>Actinomycetota</taxon>
        <taxon>Actinomycetes</taxon>
        <taxon>Kitasatosporales</taxon>
        <taxon>Streptomycetaceae</taxon>
        <taxon>Kitasatospora</taxon>
    </lineage>
</organism>
<dbReference type="EMBL" id="CP115451">
    <property type="protein sequence ID" value="WBP91976.1"/>
    <property type="molecule type" value="Genomic_DNA"/>
</dbReference>
<keyword evidence="2" id="KW-1185">Reference proteome</keyword>
<protein>
    <recommendedName>
        <fullName evidence="3">RNA polymerase sigma-70 region 2 domain-containing protein</fullName>
    </recommendedName>
</protein>
<evidence type="ECO:0008006" key="3">
    <source>
        <dbReference type="Google" id="ProtNLM"/>
    </source>
</evidence>
<name>A0ABY7QHN4_9ACTN</name>
<gene>
    <name evidence="1" type="ORF">O1G21_40000</name>
</gene>
<dbReference type="RefSeq" id="WP_270151611.1">
    <property type="nucleotide sequence ID" value="NZ_CP115451.1"/>
</dbReference>
<reference evidence="1 2" key="1">
    <citation type="submission" date="2022-12" db="EMBL/GenBank/DDBJ databases">
        <title>HUAS 3-15.</title>
        <authorList>
            <person name="Mo P."/>
        </authorList>
    </citation>
    <scope>NUCLEOTIDE SEQUENCE [LARGE SCALE GENOMIC DNA]</scope>
    <source>
        <strain evidence="1 2">HUAS 3-15</strain>
        <plasmid evidence="1 2">punmamed2</plasmid>
    </source>
</reference>
<dbReference type="Proteomes" id="UP001212821">
    <property type="component" value="Plasmid punmamed2"/>
</dbReference>
<accession>A0ABY7QHN4</accession>